<dbReference type="InterPro" id="IPR017853">
    <property type="entry name" value="GH"/>
</dbReference>
<feature type="domain" description="DUF4985" evidence="3">
    <location>
        <begin position="342"/>
        <end position="448"/>
    </location>
</feature>
<sequence>MKKIIYPIFLLAVILLFNLGGCKKSNPGKVVDELEEETKIRPDTMRRGEAIAWVDARSNVFGTYGRFSDTTMIKKTLDTLKEVGVTGLVLDVKGSNGYTMYPSNYSTHLTSMDGKTFTVGVDYVGFMVAQAKKRNLKIYASIVTFVEGSASKGLVYENATWKDQYQSIVCDESGKRVPIVSTGKNGFVNPAIPEVQERALNIIKEIVGKYEIDGLILDYARYTDINADFSDFSKNDFIKFLETKYNDTQAKRMEFPADIVKSWKIVSGVVTPNVTGKYYKRWLLYRATVIHDFFVKARGAVKSIKPNMKFGVYVGAWYTTYYSVGVNWASQDYDPFNDYELRFDWSYPDYNKTGYGEQLDLLMTGNYFTQLMLADNPATAGLAYHWWSVEGSIKGGKYITRNKMPLYGSIDMGNVDWPNLQAISNTIKYIRSNASGGVMLFDVVHVYAPQYNRLKKPLWDALKEGLKK</sequence>
<evidence type="ECO:0000259" key="2">
    <source>
        <dbReference type="Pfam" id="PF02638"/>
    </source>
</evidence>
<proteinExistence type="predicted"/>
<dbReference type="Gene3D" id="3.20.20.80">
    <property type="entry name" value="Glycosidases"/>
    <property type="match status" value="1"/>
</dbReference>
<dbReference type="InterPro" id="IPR052177">
    <property type="entry name" value="Divisome_Glycosyl_Hydrolase"/>
</dbReference>
<dbReference type="EMBL" id="FWYB01000012">
    <property type="protein sequence ID" value="SMD09380.1"/>
    <property type="molecule type" value="Genomic_DNA"/>
</dbReference>
<evidence type="ECO:0000313" key="4">
    <source>
        <dbReference type="EMBL" id="SMD09380.1"/>
    </source>
</evidence>
<evidence type="ECO:0008006" key="6">
    <source>
        <dbReference type="Google" id="ProtNLM"/>
    </source>
</evidence>
<keyword evidence="1" id="KW-0732">Signal</keyword>
<evidence type="ECO:0000259" key="3">
    <source>
        <dbReference type="Pfam" id="PF16373"/>
    </source>
</evidence>
<reference evidence="4 5" key="1">
    <citation type="submission" date="2017-04" db="EMBL/GenBank/DDBJ databases">
        <authorList>
            <person name="Afonso C.L."/>
            <person name="Miller P.J."/>
            <person name="Scott M.A."/>
            <person name="Spackman E."/>
            <person name="Goraichik I."/>
            <person name="Dimitrov K.M."/>
            <person name="Suarez D.L."/>
            <person name="Swayne D.E."/>
        </authorList>
    </citation>
    <scope>NUCLEOTIDE SEQUENCE [LARGE SCALE GENOMIC DNA]</scope>
    <source>
        <strain evidence="4 5">DSM 19625</strain>
    </source>
</reference>
<dbReference type="AlphaFoldDB" id="A0A1W2EI34"/>
<dbReference type="Proteomes" id="UP000192678">
    <property type="component" value="Unassembled WGS sequence"/>
</dbReference>
<dbReference type="Pfam" id="PF02638">
    <property type="entry name" value="GHL10"/>
    <property type="match status" value="1"/>
</dbReference>
<dbReference type="PANTHER" id="PTHR43405:SF1">
    <property type="entry name" value="GLYCOSYL HYDROLASE DIGH"/>
    <property type="match status" value="1"/>
</dbReference>
<evidence type="ECO:0000256" key="1">
    <source>
        <dbReference type="ARBA" id="ARBA00022729"/>
    </source>
</evidence>
<dbReference type="InterPro" id="IPR003790">
    <property type="entry name" value="GHL10"/>
</dbReference>
<feature type="domain" description="Glycosyl hydrolase-like 10" evidence="2">
    <location>
        <begin position="69"/>
        <end position="327"/>
    </location>
</feature>
<dbReference type="PANTHER" id="PTHR43405">
    <property type="entry name" value="GLYCOSYL HYDROLASE DIGH"/>
    <property type="match status" value="1"/>
</dbReference>
<evidence type="ECO:0000313" key="5">
    <source>
        <dbReference type="Proteomes" id="UP000192678"/>
    </source>
</evidence>
<organism evidence="4 5">
    <name type="scientific">Pedobacter nyackensis</name>
    <dbReference type="NCBI Taxonomy" id="475255"/>
    <lineage>
        <taxon>Bacteria</taxon>
        <taxon>Pseudomonadati</taxon>
        <taxon>Bacteroidota</taxon>
        <taxon>Sphingobacteriia</taxon>
        <taxon>Sphingobacteriales</taxon>
        <taxon>Sphingobacteriaceae</taxon>
        <taxon>Pedobacter</taxon>
    </lineage>
</organism>
<dbReference type="InterPro" id="IPR032280">
    <property type="entry name" value="DUF4985"/>
</dbReference>
<dbReference type="SUPFAM" id="SSF51445">
    <property type="entry name" value="(Trans)glycosidases"/>
    <property type="match status" value="1"/>
</dbReference>
<name>A0A1W2EI34_9SPHI</name>
<gene>
    <name evidence="4" type="ORF">SAMN04488101_112123</name>
</gene>
<keyword evidence="5" id="KW-1185">Reference proteome</keyword>
<dbReference type="Pfam" id="PF16373">
    <property type="entry name" value="DUF4985"/>
    <property type="match status" value="1"/>
</dbReference>
<protein>
    <recommendedName>
        <fullName evidence="6">Glycosyl hydrolase-like 10</fullName>
    </recommendedName>
</protein>
<accession>A0A1W2EI34</accession>
<dbReference type="STRING" id="475255.SAMN04488101_112123"/>